<accession>A0ABN9Q0W6</accession>
<feature type="domain" description="EF-hand" evidence="4">
    <location>
        <begin position="701"/>
        <end position="736"/>
    </location>
</feature>
<feature type="compositionally biased region" description="Basic and acidic residues" evidence="3">
    <location>
        <begin position="880"/>
        <end position="893"/>
    </location>
</feature>
<dbReference type="SUPFAM" id="SSF47473">
    <property type="entry name" value="EF-hand"/>
    <property type="match status" value="1"/>
</dbReference>
<feature type="region of interest" description="Disordered" evidence="3">
    <location>
        <begin position="737"/>
        <end position="756"/>
    </location>
</feature>
<feature type="compositionally biased region" description="Low complexity" evidence="3">
    <location>
        <begin position="18"/>
        <end position="29"/>
    </location>
</feature>
<proteinExistence type="predicted"/>
<evidence type="ECO:0000256" key="3">
    <source>
        <dbReference type="SAM" id="MobiDB-lite"/>
    </source>
</evidence>
<dbReference type="InterPro" id="IPR002048">
    <property type="entry name" value="EF_hand_dom"/>
</dbReference>
<evidence type="ECO:0000256" key="1">
    <source>
        <dbReference type="ARBA" id="ARBA00022837"/>
    </source>
</evidence>
<name>A0ABN9Q0W6_9DINO</name>
<dbReference type="PROSITE" id="PS00018">
    <property type="entry name" value="EF_HAND_1"/>
    <property type="match status" value="2"/>
</dbReference>
<dbReference type="Proteomes" id="UP001189429">
    <property type="component" value="Unassembled WGS sequence"/>
</dbReference>
<feature type="region of interest" description="Disordered" evidence="3">
    <location>
        <begin position="880"/>
        <end position="918"/>
    </location>
</feature>
<dbReference type="EMBL" id="CAUYUJ010002113">
    <property type="protein sequence ID" value="CAK0799245.1"/>
    <property type="molecule type" value="Genomic_DNA"/>
</dbReference>
<dbReference type="InterPro" id="IPR011992">
    <property type="entry name" value="EF-hand-dom_pair"/>
</dbReference>
<feature type="region of interest" description="Disordered" evidence="3">
    <location>
        <begin position="18"/>
        <end position="39"/>
    </location>
</feature>
<feature type="domain" description="EF-hand" evidence="4">
    <location>
        <begin position="461"/>
        <end position="496"/>
    </location>
</feature>
<feature type="compositionally biased region" description="Basic and acidic residues" evidence="3">
    <location>
        <begin position="738"/>
        <end position="748"/>
    </location>
</feature>
<reference evidence="5" key="1">
    <citation type="submission" date="2023-10" db="EMBL/GenBank/DDBJ databases">
        <authorList>
            <person name="Chen Y."/>
            <person name="Shah S."/>
            <person name="Dougan E. K."/>
            <person name="Thang M."/>
            <person name="Chan C."/>
        </authorList>
    </citation>
    <scope>NUCLEOTIDE SEQUENCE [LARGE SCALE GENOMIC DNA]</scope>
</reference>
<evidence type="ECO:0000313" key="5">
    <source>
        <dbReference type="EMBL" id="CAK0799245.1"/>
    </source>
</evidence>
<sequence length="973" mass="106654">MMAGGMPQGMMAGLAQLMQQQARQQPPQQQHDRGGAAANASQLSVSGCAHATVGAIVRGSFTAVGQNHGKPSYKKDTQVNGLDVMLYFWDERDGQAFSGWWFGPKVGGDQVWAYHPSNTMTPPTTGWKVPCDGPVDPTFAISFGGQQQQQQQPQQSYGQQRAAPAAAGGMNAAMQAMQNQAMAQVMQNQAAAAAAQMQQKMLMEQQKQMQMKKIEDMKRQQEELKMKQMQQKVQREAELVKKRQEQTTLISIRRVIQKLRTVTPENFAEVKQEVEALLAKELGNCGLQAQKIQDEAKAGLQMAAEKVEKMEAVKREAQEKLAEAARRREEVQKLAEELLKELESLVDEAEKAVKTLKDKAEPLKDAADMSIKLVEKNAKAVEEKGDIAKAKLKAVSDFVKENSAKIRVTHKVPVGPTAVDTGAGLAKASARNSACTKECNEALVFAETTVAKMRKKAEAKKQMDALNATFAKFDKDGDGILSKPEVKTYARTTHKFAVGDAAMAQIFKILVEGDSKGVKRDDFQRLRVQVGIAREQAMDAERKKARLEKEAKMEELKKEVQGSIDAAAEAAKATGELVDKVQAASKEVVGKAMQLNVEELDKEAEELDKLLEEAKESIAKSKETVTGLLTDVDEDIKAWMTQKAGEIKGRIHGGPRTSDQRLGKVAGSPNKLRDIAKRKVAAEMEALEAKALSFLRYHQTESKLSRDELFKAVDADKDGKISEAEFVKFFVTCKRPPKPQDPKAKADADGEEALDTAPDDEGLQKVFKHFVDEDGEGFLTKERFASVVRHLMKVVTVSVLSKELKTDSEAVRKLESREVVEVLEGPMEDEVSKMKRVKVIAMRDGAEGYVTLAGNGGTVFLRDGGRLFKVLREVPMTDKFELDEAPKQEKPAQEKPVAGQPVPDGPVAAGPVSASAPDGVRKLKAGELIEVIEYPKKDEKSGSMRLKCKAKSDGHVGYATFQGNTGAVFMDCV</sequence>
<dbReference type="Pfam" id="PF13202">
    <property type="entry name" value="EF-hand_5"/>
    <property type="match status" value="2"/>
</dbReference>
<comment type="caution">
    <text evidence="5">The sequence shown here is derived from an EMBL/GenBank/DDBJ whole genome shotgun (WGS) entry which is preliminary data.</text>
</comment>
<dbReference type="PROSITE" id="PS50222">
    <property type="entry name" value="EF_HAND_2"/>
    <property type="match status" value="2"/>
</dbReference>
<feature type="coiled-coil region" evidence="2">
    <location>
        <begin position="530"/>
        <end position="624"/>
    </location>
</feature>
<feature type="coiled-coil region" evidence="2">
    <location>
        <begin position="300"/>
        <end position="366"/>
    </location>
</feature>
<organism evidence="5 6">
    <name type="scientific">Prorocentrum cordatum</name>
    <dbReference type="NCBI Taxonomy" id="2364126"/>
    <lineage>
        <taxon>Eukaryota</taxon>
        <taxon>Sar</taxon>
        <taxon>Alveolata</taxon>
        <taxon>Dinophyceae</taxon>
        <taxon>Prorocentrales</taxon>
        <taxon>Prorocentraceae</taxon>
        <taxon>Prorocentrum</taxon>
    </lineage>
</organism>
<feature type="compositionally biased region" description="Low complexity" evidence="3">
    <location>
        <begin position="896"/>
        <end position="917"/>
    </location>
</feature>
<evidence type="ECO:0000313" key="6">
    <source>
        <dbReference type="Proteomes" id="UP001189429"/>
    </source>
</evidence>
<dbReference type="InterPro" id="IPR018247">
    <property type="entry name" value="EF_Hand_1_Ca_BS"/>
</dbReference>
<dbReference type="Gene3D" id="1.10.238.10">
    <property type="entry name" value="EF-hand"/>
    <property type="match status" value="2"/>
</dbReference>
<feature type="coiled-coil region" evidence="2">
    <location>
        <begin position="200"/>
        <end position="246"/>
    </location>
</feature>
<evidence type="ECO:0000259" key="4">
    <source>
        <dbReference type="PROSITE" id="PS50222"/>
    </source>
</evidence>
<dbReference type="SMART" id="SM00054">
    <property type="entry name" value="EFh"/>
    <property type="match status" value="3"/>
</dbReference>
<protein>
    <recommendedName>
        <fullName evidence="4">EF-hand domain-containing protein</fullName>
    </recommendedName>
</protein>
<keyword evidence="6" id="KW-1185">Reference proteome</keyword>
<gene>
    <name evidence="5" type="ORF">PCOR1329_LOCUS7758</name>
</gene>
<evidence type="ECO:0000256" key="2">
    <source>
        <dbReference type="SAM" id="Coils"/>
    </source>
</evidence>
<feature type="region of interest" description="Disordered" evidence="3">
    <location>
        <begin position="144"/>
        <end position="164"/>
    </location>
</feature>
<keyword evidence="1" id="KW-0106">Calcium</keyword>
<keyword evidence="2" id="KW-0175">Coiled coil</keyword>